<accession>A0A2P8FPK2</accession>
<name>A0A2P8FPK2_9BACT</name>
<dbReference type="Pfam" id="PF19920">
    <property type="entry name" value="bpX4"/>
    <property type="match status" value="1"/>
</dbReference>
<evidence type="ECO:0000313" key="3">
    <source>
        <dbReference type="Proteomes" id="UP000240978"/>
    </source>
</evidence>
<evidence type="ECO:0000259" key="1">
    <source>
        <dbReference type="Pfam" id="PF19920"/>
    </source>
</evidence>
<reference evidence="2 3" key="1">
    <citation type="submission" date="2018-03" db="EMBL/GenBank/DDBJ databases">
        <title>Genomic Encyclopedia of Archaeal and Bacterial Type Strains, Phase II (KMG-II): from individual species to whole genera.</title>
        <authorList>
            <person name="Goeker M."/>
        </authorList>
    </citation>
    <scope>NUCLEOTIDE SEQUENCE [LARGE SCALE GENOMIC DNA]</scope>
    <source>
        <strain evidence="2 3">DSM 18107</strain>
    </source>
</reference>
<evidence type="ECO:0000313" key="2">
    <source>
        <dbReference type="EMBL" id="PSL23658.1"/>
    </source>
</evidence>
<dbReference type="Proteomes" id="UP000240978">
    <property type="component" value="Unassembled WGS sequence"/>
</dbReference>
<sequence>MTLTEFISSLINEGKVTVAPFIKPFDPDDIRLANVHLKQHYDDDSTDMPGQVPPYDPEAALWAACYLYRAVQFIQIRRLGEDDIKAHLLPFTGVHSPSAVYAADLTLRYMPGLFDLAKGLGPGDPLVKELEIMAAQWPLSMAAVAAIVPEDLSLIMQHPSLKIAYIDRIIHARDFRKCRHPECLPLVQEALGSHAAILWPEFEIDLTVHT</sequence>
<dbReference type="RefSeq" id="WP_106605257.1">
    <property type="nucleotide sequence ID" value="NZ_PYGK01000017.1"/>
</dbReference>
<protein>
    <recommendedName>
        <fullName evidence="1">MoxR-vWA-beta-propeller ternary system domain-containing protein</fullName>
    </recommendedName>
</protein>
<proteinExistence type="predicted"/>
<comment type="caution">
    <text evidence="2">The sequence shown here is derived from an EMBL/GenBank/DDBJ whole genome shotgun (WGS) entry which is preliminary data.</text>
</comment>
<dbReference type="InterPro" id="IPR045549">
    <property type="entry name" value="bpX4"/>
</dbReference>
<organism evidence="2 3">
    <name type="scientific">Chitinophaga ginsengisoli</name>
    <dbReference type="NCBI Taxonomy" id="363837"/>
    <lineage>
        <taxon>Bacteria</taxon>
        <taxon>Pseudomonadati</taxon>
        <taxon>Bacteroidota</taxon>
        <taxon>Chitinophagia</taxon>
        <taxon>Chitinophagales</taxon>
        <taxon>Chitinophagaceae</taxon>
        <taxon>Chitinophaga</taxon>
    </lineage>
</organism>
<dbReference type="EMBL" id="PYGK01000017">
    <property type="protein sequence ID" value="PSL23658.1"/>
    <property type="molecule type" value="Genomic_DNA"/>
</dbReference>
<feature type="domain" description="MoxR-vWA-beta-propeller ternary system" evidence="1">
    <location>
        <begin position="3"/>
        <end position="202"/>
    </location>
</feature>
<dbReference type="OrthoDB" id="886582at2"/>
<dbReference type="AlphaFoldDB" id="A0A2P8FPK2"/>
<keyword evidence="3" id="KW-1185">Reference proteome</keyword>
<gene>
    <name evidence="2" type="ORF">CLV42_11712</name>
</gene>